<organism evidence="1 2">
    <name type="scientific">Natrinema hispanicum</name>
    <dbReference type="NCBI Taxonomy" id="392421"/>
    <lineage>
        <taxon>Archaea</taxon>
        <taxon>Methanobacteriati</taxon>
        <taxon>Methanobacteriota</taxon>
        <taxon>Stenosarchaea group</taxon>
        <taxon>Halobacteria</taxon>
        <taxon>Halobacteriales</taxon>
        <taxon>Natrialbaceae</taxon>
        <taxon>Natrinema</taxon>
    </lineage>
</organism>
<dbReference type="EMBL" id="SHMP01000004">
    <property type="protein sequence ID" value="RZV11219.1"/>
    <property type="molecule type" value="Genomic_DNA"/>
</dbReference>
<name>A0A482YED2_9EURY</name>
<accession>A0A482YED2</accession>
<reference evidence="1 2" key="1">
    <citation type="submission" date="2019-02" db="EMBL/GenBank/DDBJ databases">
        <title>Genomic Encyclopedia of Archaeal and Bacterial Type Strains, Phase II (KMG-II): from individual species to whole genera.</title>
        <authorList>
            <person name="Goeker M."/>
        </authorList>
    </citation>
    <scope>NUCLEOTIDE SEQUENCE [LARGE SCALE GENOMIC DNA]</scope>
    <source>
        <strain evidence="1 2">DSM 18328</strain>
    </source>
</reference>
<dbReference type="Proteomes" id="UP000291097">
    <property type="component" value="Unassembled WGS sequence"/>
</dbReference>
<dbReference type="AlphaFoldDB" id="A0A482YED2"/>
<comment type="caution">
    <text evidence="1">The sequence shown here is derived from an EMBL/GenBank/DDBJ whole genome shotgun (WGS) entry which is preliminary data.</text>
</comment>
<proteinExistence type="predicted"/>
<sequence length="73" mass="8175">MLYILLTLVVAHILSLSTADYVDTDIPDRDPSARCGRGVCYRSAQFSRVDSRLIRAAVPMSRWARRTVAAGRH</sequence>
<evidence type="ECO:0000313" key="1">
    <source>
        <dbReference type="EMBL" id="RZV11219.1"/>
    </source>
</evidence>
<evidence type="ECO:0000313" key="2">
    <source>
        <dbReference type="Proteomes" id="UP000291097"/>
    </source>
</evidence>
<protein>
    <submittedName>
        <fullName evidence="1">Uncharacterized protein</fullName>
    </submittedName>
</protein>
<gene>
    <name evidence="1" type="ORF">BDK88_2464</name>
</gene>